<keyword evidence="1" id="KW-0732">Signal</keyword>
<dbReference type="CDD" id="cd00096">
    <property type="entry name" value="Ig"/>
    <property type="match status" value="1"/>
</dbReference>
<feature type="chain" id="PRO_5024437331" evidence="1">
    <location>
        <begin position="26"/>
        <end position="148"/>
    </location>
</feature>
<evidence type="ECO:0000259" key="2">
    <source>
        <dbReference type="PROSITE" id="PS50835"/>
    </source>
</evidence>
<dbReference type="Gene3D" id="2.60.40.10">
    <property type="entry name" value="Immunoglobulins"/>
    <property type="match status" value="1"/>
</dbReference>
<feature type="domain" description="Ig-like" evidence="2">
    <location>
        <begin position="55"/>
        <end position="140"/>
    </location>
</feature>
<dbReference type="WBParaSite" id="MCU_011748-RA">
    <property type="protein sequence ID" value="MCU_011748-RA"/>
    <property type="gene ID" value="MCU_011748"/>
</dbReference>
<dbReference type="SUPFAM" id="SSF48726">
    <property type="entry name" value="Immunoglobulin"/>
    <property type="match status" value="1"/>
</dbReference>
<name>A0A5K3FU60_MESCO</name>
<evidence type="ECO:0000256" key="1">
    <source>
        <dbReference type="SAM" id="SignalP"/>
    </source>
</evidence>
<dbReference type="InterPro" id="IPR013783">
    <property type="entry name" value="Ig-like_fold"/>
</dbReference>
<dbReference type="AlphaFoldDB" id="A0A5K3FU60"/>
<accession>A0A5K3FU60</accession>
<evidence type="ECO:0000313" key="3">
    <source>
        <dbReference type="WBParaSite" id="MCU_011748-RA"/>
    </source>
</evidence>
<feature type="signal peptide" evidence="1">
    <location>
        <begin position="1"/>
        <end position="25"/>
    </location>
</feature>
<organism evidence="3">
    <name type="scientific">Mesocestoides corti</name>
    <name type="common">Flatworm</name>
    <dbReference type="NCBI Taxonomy" id="53468"/>
    <lineage>
        <taxon>Eukaryota</taxon>
        <taxon>Metazoa</taxon>
        <taxon>Spiralia</taxon>
        <taxon>Lophotrochozoa</taxon>
        <taxon>Platyhelminthes</taxon>
        <taxon>Cestoda</taxon>
        <taxon>Eucestoda</taxon>
        <taxon>Cyclophyllidea</taxon>
        <taxon>Mesocestoididae</taxon>
        <taxon>Mesocestoides</taxon>
    </lineage>
</organism>
<sequence>MKGRLELWIAIFVLVFSFQGQAVLGQSWRDYVEYNRRFSRNNDENDDDFYGRAQPRTLEIRPMPSEDMATGMVVRRCQVVPTPPPHEQWEYTWSEPSGRIITSDSILSIRVTGEQPSVTYTCEARNPRTNDVLIGEFTVHARNIPTSS</sequence>
<dbReference type="InterPro" id="IPR036179">
    <property type="entry name" value="Ig-like_dom_sf"/>
</dbReference>
<protein>
    <submittedName>
        <fullName evidence="3">Ig-like domain-containing protein</fullName>
    </submittedName>
</protein>
<proteinExistence type="predicted"/>
<reference evidence="3" key="1">
    <citation type="submission" date="2019-11" db="UniProtKB">
        <authorList>
            <consortium name="WormBaseParasite"/>
        </authorList>
    </citation>
    <scope>IDENTIFICATION</scope>
</reference>
<dbReference type="PROSITE" id="PS50835">
    <property type="entry name" value="IG_LIKE"/>
    <property type="match status" value="1"/>
</dbReference>
<dbReference type="InterPro" id="IPR007110">
    <property type="entry name" value="Ig-like_dom"/>
</dbReference>